<dbReference type="Proteomes" id="UP000247416">
    <property type="component" value="Unassembled WGS sequence"/>
</dbReference>
<dbReference type="AlphaFoldDB" id="A0A318TAX8"/>
<comment type="caution">
    <text evidence="2">The sequence shown here is derived from an EMBL/GenBank/DDBJ whole genome shotgun (WGS) entry which is preliminary data.</text>
</comment>
<keyword evidence="1" id="KW-0812">Transmembrane</keyword>
<protein>
    <submittedName>
        <fullName evidence="2">Sporulation protein YunB</fullName>
    </submittedName>
</protein>
<evidence type="ECO:0000313" key="3">
    <source>
        <dbReference type="Proteomes" id="UP000247416"/>
    </source>
</evidence>
<evidence type="ECO:0000256" key="1">
    <source>
        <dbReference type="SAM" id="Phobius"/>
    </source>
</evidence>
<organism evidence="2 3">
    <name type="scientific">Ureibacillus chungkukjangi</name>
    <dbReference type="NCBI Taxonomy" id="1202712"/>
    <lineage>
        <taxon>Bacteria</taxon>
        <taxon>Bacillati</taxon>
        <taxon>Bacillota</taxon>
        <taxon>Bacilli</taxon>
        <taxon>Bacillales</taxon>
        <taxon>Caryophanaceae</taxon>
        <taxon>Ureibacillus</taxon>
    </lineage>
</organism>
<dbReference type="Pfam" id="PF09560">
    <property type="entry name" value="Spore_YunB"/>
    <property type="match status" value="1"/>
</dbReference>
<dbReference type="InterPro" id="IPR014197">
    <property type="entry name" value="Sporulation_prot_YunB"/>
</dbReference>
<dbReference type="PIRSF" id="PIRSF021383">
    <property type="entry name" value="YunB"/>
    <property type="match status" value="1"/>
</dbReference>
<keyword evidence="3" id="KW-1185">Reference proteome</keyword>
<dbReference type="EMBL" id="QJTJ01000053">
    <property type="protein sequence ID" value="PYF01864.1"/>
    <property type="molecule type" value="Genomic_DNA"/>
</dbReference>
<evidence type="ECO:0000313" key="2">
    <source>
        <dbReference type="EMBL" id="PYF01864.1"/>
    </source>
</evidence>
<keyword evidence="1" id="KW-0472">Membrane</keyword>
<keyword evidence="1" id="KW-1133">Transmembrane helix</keyword>
<sequence length="261" mass="28775">MFSRKPNRMMFAKKKSGKILKLSNRITLFIIVFVIGITAFLYILNARLMPTYVDYAQVQTTKIAAHVVSKAINSRTSSVLDVNEIIEDLPSESDYMVTTKFNTEIINQVRAETTALVKEHLELAEQGDLSKLPDLENVEYDVREIQKGDGIVFFVPIAQALNLPLLGNLGPRVPIRFHIIGNVASDVATSITEFGINNAKVEVNIHLQVNVQIIIPFASQKSTVEQTIPVAIGLVRGQVPHIYTNGGDGAQPSIEVPIPSN</sequence>
<proteinExistence type="predicted"/>
<name>A0A318TAX8_9BACL</name>
<reference evidence="2 3" key="1">
    <citation type="submission" date="2018-06" db="EMBL/GenBank/DDBJ databases">
        <title>Genomic Encyclopedia of Archaeal and Bacterial Type Strains, Phase II (KMG-II): from individual species to whole genera.</title>
        <authorList>
            <person name="Goeker M."/>
        </authorList>
    </citation>
    <scope>NUCLEOTIDE SEQUENCE [LARGE SCALE GENOMIC DNA]</scope>
    <source>
        <strain evidence="2 3">KACC 16626</strain>
    </source>
</reference>
<gene>
    <name evidence="2" type="ORF">BJ095_1533</name>
</gene>
<feature type="transmembrane region" description="Helical" evidence="1">
    <location>
        <begin position="22"/>
        <end position="44"/>
    </location>
</feature>
<accession>A0A318TAX8</accession>
<dbReference type="NCBIfam" id="TIGR02832">
    <property type="entry name" value="spo_yunB"/>
    <property type="match status" value="1"/>
</dbReference>